<feature type="region of interest" description="Disordered" evidence="1">
    <location>
        <begin position="79"/>
        <end position="101"/>
    </location>
</feature>
<protein>
    <submittedName>
        <fullName evidence="2">Uncharacterized protein</fullName>
    </submittedName>
</protein>
<evidence type="ECO:0000256" key="1">
    <source>
        <dbReference type="SAM" id="MobiDB-lite"/>
    </source>
</evidence>
<sequence>MRSMHSWLCSWLSCRSSWQRSLLRCTRLRKSSPRCSATSPSNFSTRSTAVRRRRLAPSTTSSPSISAVSCIPMAEANMSHVRGVRSGPSSHSSDRKPSAKSSLDPWVWLLTAPRLE</sequence>
<evidence type="ECO:0000313" key="2">
    <source>
        <dbReference type="EMBL" id="MXU90620.1"/>
    </source>
</evidence>
<feature type="compositionally biased region" description="Polar residues" evidence="1">
    <location>
        <begin position="33"/>
        <end position="48"/>
    </location>
</feature>
<organism evidence="2">
    <name type="scientific">Ixodes ricinus</name>
    <name type="common">Common tick</name>
    <name type="synonym">Acarus ricinus</name>
    <dbReference type="NCBI Taxonomy" id="34613"/>
    <lineage>
        <taxon>Eukaryota</taxon>
        <taxon>Metazoa</taxon>
        <taxon>Ecdysozoa</taxon>
        <taxon>Arthropoda</taxon>
        <taxon>Chelicerata</taxon>
        <taxon>Arachnida</taxon>
        <taxon>Acari</taxon>
        <taxon>Parasitiformes</taxon>
        <taxon>Ixodida</taxon>
        <taxon>Ixodoidea</taxon>
        <taxon>Ixodidae</taxon>
        <taxon>Ixodinae</taxon>
        <taxon>Ixodes</taxon>
    </lineage>
</organism>
<dbReference type="AlphaFoldDB" id="A0A6B0ULK3"/>
<accession>A0A6B0ULK3</accession>
<feature type="region of interest" description="Disordered" evidence="1">
    <location>
        <begin position="31"/>
        <end position="65"/>
    </location>
</feature>
<reference evidence="2" key="1">
    <citation type="submission" date="2019-12" db="EMBL/GenBank/DDBJ databases">
        <title>An insight into the sialome of adult female Ixodes ricinus ticks feeding for 6 days.</title>
        <authorList>
            <person name="Perner J."/>
            <person name="Ribeiro J.M.C."/>
        </authorList>
    </citation>
    <scope>NUCLEOTIDE SEQUENCE</scope>
    <source>
        <strain evidence="2">Semi-engorged</strain>
        <tissue evidence="2">Salivary glands</tissue>
    </source>
</reference>
<feature type="compositionally biased region" description="Low complexity" evidence="1">
    <location>
        <begin position="56"/>
        <end position="65"/>
    </location>
</feature>
<dbReference type="EMBL" id="GIFC01008537">
    <property type="protein sequence ID" value="MXU90620.1"/>
    <property type="molecule type" value="Transcribed_RNA"/>
</dbReference>
<proteinExistence type="predicted"/>
<name>A0A6B0ULK3_IXORI</name>